<dbReference type="Proteomes" id="UP000294929">
    <property type="component" value="Unassembled WGS sequence"/>
</dbReference>
<name>A0A4R5W8J0_MYCMU</name>
<evidence type="ECO:0000313" key="2">
    <source>
        <dbReference type="EMBL" id="TDK85161.1"/>
    </source>
</evidence>
<evidence type="ECO:0000256" key="1">
    <source>
        <dbReference type="SAM" id="MobiDB-lite"/>
    </source>
</evidence>
<feature type="compositionally biased region" description="Basic and acidic residues" evidence="1">
    <location>
        <begin position="45"/>
        <end position="62"/>
    </location>
</feature>
<dbReference type="AlphaFoldDB" id="A0A4R5W8J0"/>
<reference evidence="2 3" key="1">
    <citation type="submission" date="2019-01" db="EMBL/GenBank/DDBJ databases">
        <title>High-quality-draft genome sequences of five non-tuberculosis mycobacteriaceae isolated from a nosocomial environment.</title>
        <authorList>
            <person name="Tiago I."/>
            <person name="Alarico S."/>
            <person name="Pereira S.G."/>
            <person name="Coelho C."/>
            <person name="Maranha A."/>
            <person name="Empadinhas N."/>
        </authorList>
    </citation>
    <scope>NUCLEOTIDE SEQUENCE [LARGE SCALE GENOMIC DNA]</scope>
    <source>
        <strain evidence="2 3">24AIII</strain>
    </source>
</reference>
<evidence type="ECO:0000313" key="3">
    <source>
        <dbReference type="Proteomes" id="UP000294929"/>
    </source>
</evidence>
<proteinExistence type="predicted"/>
<gene>
    <name evidence="2" type="ORF">EUA03_23645</name>
</gene>
<dbReference type="RefSeq" id="WP_133428105.1">
    <property type="nucleotide sequence ID" value="NZ_SDLO01000027.1"/>
</dbReference>
<organism evidence="2 3">
    <name type="scientific">Mycolicibacterium mucogenicum</name>
    <name type="common">Mycobacterium mucogenicum</name>
    <dbReference type="NCBI Taxonomy" id="56689"/>
    <lineage>
        <taxon>Bacteria</taxon>
        <taxon>Bacillati</taxon>
        <taxon>Actinomycetota</taxon>
        <taxon>Actinomycetes</taxon>
        <taxon>Mycobacteriales</taxon>
        <taxon>Mycobacteriaceae</taxon>
        <taxon>Mycolicibacterium</taxon>
    </lineage>
</organism>
<dbReference type="EMBL" id="SDLO01000027">
    <property type="protein sequence ID" value="TDK85161.1"/>
    <property type="molecule type" value="Genomic_DNA"/>
</dbReference>
<feature type="region of interest" description="Disordered" evidence="1">
    <location>
        <begin position="22"/>
        <end position="73"/>
    </location>
</feature>
<comment type="caution">
    <text evidence="2">The sequence shown here is derived from an EMBL/GenBank/DDBJ whole genome shotgun (WGS) entry which is preliminary data.</text>
</comment>
<accession>A0A4R5W8J0</accession>
<sequence>MPVAAAKQSTILVAWNDAATGSWRLSPRPHRGERRPLKDPQLNASEKRARCDNHQKHGRAAETRYLLNNSQMA</sequence>
<protein>
    <submittedName>
        <fullName evidence="2">Uncharacterized protein</fullName>
    </submittedName>
</protein>